<keyword evidence="4" id="KW-0479">Metal-binding</keyword>
<evidence type="ECO:0000313" key="11">
    <source>
        <dbReference type="EMBL" id="KAF2451251.1"/>
    </source>
</evidence>
<feature type="domain" description="Dyp-type peroxidase C-terminal" evidence="9">
    <location>
        <begin position="258"/>
        <end position="430"/>
    </location>
</feature>
<dbReference type="InterPro" id="IPR048328">
    <property type="entry name" value="Dyp_perox_C"/>
</dbReference>
<evidence type="ECO:0000256" key="4">
    <source>
        <dbReference type="ARBA" id="ARBA00022723"/>
    </source>
</evidence>
<keyword evidence="12" id="KW-1185">Reference proteome</keyword>
<dbReference type="InterPro" id="IPR049509">
    <property type="entry name" value="DyP_N"/>
</dbReference>
<dbReference type="GO" id="GO:0004601">
    <property type="term" value="F:peroxidase activity"/>
    <property type="evidence" value="ECO:0007669"/>
    <property type="project" value="UniProtKB-KW"/>
</dbReference>
<dbReference type="AlphaFoldDB" id="A0A9P4UI22"/>
<keyword evidence="6" id="KW-0560">Oxidoreductase</keyword>
<dbReference type="GO" id="GO:0020037">
    <property type="term" value="F:heme binding"/>
    <property type="evidence" value="ECO:0007669"/>
    <property type="project" value="InterPro"/>
</dbReference>
<comment type="caution">
    <text evidence="11">The sequence shown here is derived from an EMBL/GenBank/DDBJ whole genome shotgun (WGS) entry which is preliminary data.</text>
</comment>
<evidence type="ECO:0000256" key="1">
    <source>
        <dbReference type="ARBA" id="ARBA00001970"/>
    </source>
</evidence>
<dbReference type="Proteomes" id="UP000799764">
    <property type="component" value="Unassembled WGS sequence"/>
</dbReference>
<evidence type="ECO:0000256" key="3">
    <source>
        <dbReference type="ARBA" id="ARBA00022617"/>
    </source>
</evidence>
<dbReference type="InterPro" id="IPR006314">
    <property type="entry name" value="Dyp_peroxidase"/>
</dbReference>
<keyword evidence="2 11" id="KW-0575">Peroxidase</keyword>
<evidence type="ECO:0000256" key="6">
    <source>
        <dbReference type="ARBA" id="ARBA00023002"/>
    </source>
</evidence>
<dbReference type="EMBL" id="MU001492">
    <property type="protein sequence ID" value="KAF2451251.1"/>
    <property type="molecule type" value="Genomic_DNA"/>
</dbReference>
<evidence type="ECO:0000256" key="5">
    <source>
        <dbReference type="ARBA" id="ARBA00022729"/>
    </source>
</evidence>
<dbReference type="NCBIfam" id="TIGR01413">
    <property type="entry name" value="Dyp_perox_fam"/>
    <property type="match status" value="1"/>
</dbReference>
<keyword evidence="5" id="KW-0732">Signal</keyword>
<dbReference type="GO" id="GO:0005829">
    <property type="term" value="C:cytosol"/>
    <property type="evidence" value="ECO:0007669"/>
    <property type="project" value="TreeGrafter"/>
</dbReference>
<dbReference type="SUPFAM" id="SSF54909">
    <property type="entry name" value="Dimeric alpha+beta barrel"/>
    <property type="match status" value="1"/>
</dbReference>
<keyword evidence="7" id="KW-0408">Iron</keyword>
<dbReference type="PANTHER" id="PTHR30521">
    <property type="entry name" value="DEFERROCHELATASE/PEROXIDASE"/>
    <property type="match status" value="1"/>
</dbReference>
<evidence type="ECO:0000256" key="2">
    <source>
        <dbReference type="ARBA" id="ARBA00022559"/>
    </source>
</evidence>
<dbReference type="GO" id="GO:0046872">
    <property type="term" value="F:metal ion binding"/>
    <property type="evidence" value="ECO:0007669"/>
    <property type="project" value="UniProtKB-KW"/>
</dbReference>
<evidence type="ECO:0000256" key="7">
    <source>
        <dbReference type="ARBA" id="ARBA00023004"/>
    </source>
</evidence>
<comment type="similarity">
    <text evidence="8">Belongs to the DyP-type peroxidase family.</text>
</comment>
<evidence type="ECO:0000256" key="8">
    <source>
        <dbReference type="ARBA" id="ARBA00025737"/>
    </source>
</evidence>
<dbReference type="Pfam" id="PF20628">
    <property type="entry name" value="Dyp_perox_C"/>
    <property type="match status" value="1"/>
</dbReference>
<name>A0A9P4UI22_9PLEO</name>
<organism evidence="11 12">
    <name type="scientific">Karstenula rhodostoma CBS 690.94</name>
    <dbReference type="NCBI Taxonomy" id="1392251"/>
    <lineage>
        <taxon>Eukaryota</taxon>
        <taxon>Fungi</taxon>
        <taxon>Dikarya</taxon>
        <taxon>Ascomycota</taxon>
        <taxon>Pezizomycotina</taxon>
        <taxon>Dothideomycetes</taxon>
        <taxon>Pleosporomycetidae</taxon>
        <taxon>Pleosporales</taxon>
        <taxon>Massarineae</taxon>
        <taxon>Didymosphaeriaceae</taxon>
        <taxon>Karstenula</taxon>
    </lineage>
</organism>
<dbReference type="OrthoDB" id="3207336at2759"/>
<evidence type="ECO:0000259" key="9">
    <source>
        <dbReference type="Pfam" id="PF20628"/>
    </source>
</evidence>
<sequence length="503" mass="54738">MADGDFKLSNVQGDIIVGLSKKTEIFFFFRVVNGTAFRTQLKNLVPLITTADQATGERTAIRAFKAARAGGANGVDGQTTLGEITENAPLLSVVGVNIAFSQKGLIALGIQDDLKDPLFTAGQRGDAFDLADKGTGNTKENFKPDWDAAFLQEQQAIHGVVLVAGDSFESVNGKLEEVKAILSAKGTSSIAEVATLAGDVRPGEFKGHEHFGFLDGISQPALKGVDNVGGKKPLPGQSLVDLGVALLGRSGDTVKGRASWAKDGSFLAFRKLPQFVPEFDRFLEEKSKPISDDFDDAPTPADILGARMMGRWKSGAPLRITPFVDNPVLAADPQRNNKFKFNPKSQEMCPFSAHVRKMNPRKDLDQFATASIPDPVAPHMILRRGIPFGPEVTTEEKLTKSTRYERGLYFVSYQSNLSQGFSFLQKRWANEKTFPPQEPVEPGFDPIIGQAHDEVRVMTGANDDNTNEPLRLDRQWVQSKGGEYFFSPSIEALNHVLSSVAAP</sequence>
<gene>
    <name evidence="11" type="ORF">P171DRAFT_478299</name>
</gene>
<dbReference type="PANTHER" id="PTHR30521:SF4">
    <property type="entry name" value="DEFERROCHELATASE"/>
    <property type="match status" value="1"/>
</dbReference>
<proteinExistence type="inferred from homology"/>
<dbReference type="Pfam" id="PF21105">
    <property type="entry name" value="DyP_N"/>
    <property type="match status" value="1"/>
</dbReference>
<protein>
    <submittedName>
        <fullName evidence="11">Dyp-type peroxidase</fullName>
    </submittedName>
</protein>
<reference evidence="11" key="1">
    <citation type="journal article" date="2020" name="Stud. Mycol.">
        <title>101 Dothideomycetes genomes: a test case for predicting lifestyles and emergence of pathogens.</title>
        <authorList>
            <person name="Haridas S."/>
            <person name="Albert R."/>
            <person name="Binder M."/>
            <person name="Bloem J."/>
            <person name="Labutti K."/>
            <person name="Salamov A."/>
            <person name="Andreopoulos B."/>
            <person name="Baker S."/>
            <person name="Barry K."/>
            <person name="Bills G."/>
            <person name="Bluhm B."/>
            <person name="Cannon C."/>
            <person name="Castanera R."/>
            <person name="Culley D."/>
            <person name="Daum C."/>
            <person name="Ezra D."/>
            <person name="Gonzalez J."/>
            <person name="Henrissat B."/>
            <person name="Kuo A."/>
            <person name="Liang C."/>
            <person name="Lipzen A."/>
            <person name="Lutzoni F."/>
            <person name="Magnuson J."/>
            <person name="Mondo S."/>
            <person name="Nolan M."/>
            <person name="Ohm R."/>
            <person name="Pangilinan J."/>
            <person name="Park H.-J."/>
            <person name="Ramirez L."/>
            <person name="Alfaro M."/>
            <person name="Sun H."/>
            <person name="Tritt A."/>
            <person name="Yoshinaga Y."/>
            <person name="Zwiers L.-H."/>
            <person name="Turgeon B."/>
            <person name="Goodwin S."/>
            <person name="Spatafora J."/>
            <person name="Crous P."/>
            <person name="Grigoriev I."/>
        </authorList>
    </citation>
    <scope>NUCLEOTIDE SEQUENCE</scope>
    <source>
        <strain evidence="11">CBS 690.94</strain>
    </source>
</reference>
<feature type="domain" description="DyP dimeric alpha+beta barrel" evidence="10">
    <location>
        <begin position="10"/>
        <end position="202"/>
    </location>
</feature>
<comment type="cofactor">
    <cofactor evidence="1">
        <name>heme b</name>
        <dbReference type="ChEBI" id="CHEBI:60344"/>
    </cofactor>
</comment>
<evidence type="ECO:0000259" key="10">
    <source>
        <dbReference type="Pfam" id="PF21105"/>
    </source>
</evidence>
<dbReference type="PROSITE" id="PS51404">
    <property type="entry name" value="DYP_PEROXIDASE"/>
    <property type="match status" value="1"/>
</dbReference>
<accession>A0A9P4UI22</accession>
<dbReference type="InterPro" id="IPR011008">
    <property type="entry name" value="Dimeric_a/b-barrel"/>
</dbReference>
<keyword evidence="3" id="KW-0349">Heme</keyword>
<evidence type="ECO:0000313" key="12">
    <source>
        <dbReference type="Proteomes" id="UP000799764"/>
    </source>
</evidence>